<accession>A0ABM0J5E2</accession>
<proteinExistence type="inferred from homology"/>
<gene>
    <name evidence="13" type="primary">OTOP1</name>
</gene>
<evidence type="ECO:0000256" key="5">
    <source>
        <dbReference type="ARBA" id="ARBA00022692"/>
    </source>
</evidence>
<reference evidence="13" key="1">
    <citation type="submission" date="2025-08" db="UniProtKB">
        <authorList>
            <consortium name="RefSeq"/>
        </authorList>
    </citation>
    <scope>IDENTIFICATION</scope>
</reference>
<protein>
    <submittedName>
        <fullName evidence="13">Proton channel OTOP1</fullName>
    </submittedName>
</protein>
<feature type="transmembrane region" description="Helical" evidence="11">
    <location>
        <begin position="272"/>
        <end position="296"/>
    </location>
</feature>
<feature type="transmembrane region" description="Helical" evidence="11">
    <location>
        <begin position="193"/>
        <end position="213"/>
    </location>
</feature>
<evidence type="ECO:0000256" key="10">
    <source>
        <dbReference type="ARBA" id="ARBA00023303"/>
    </source>
</evidence>
<keyword evidence="6" id="KW-0375">Hydrogen ion transport</keyword>
<sequence length="462" mass="51588">LLAWAVHAAGMGKRALLCVLTALMVLQLCWMLWYVGRSAAQRSLIRPKDTHAGARWLRGSITLFAVITIVLGCLKIGYFVGFSECLSVTEGVFPVTHAVHTFLQVYFLWGHAKDIIQSFKTLERFGVIHSVFTNLLLWANSVLNESKHQLNEHKERLITLGFGNITIVLDDHTPRCNCTPPALCSAVSHGIYYLYPFNIEYQILASTMFYVLWMNIGRQVDGQQHPKMRFKVNGVMAGLALGLAALAATIGVVVVYLVWIGRSQTKSESALIMFYLYATTVLLLMGAAGLLGIWIYRIHERALDQSKNPARKLDADLLVGAASGSWLISWGSILAFLCAETCPPYTWYNLPYSVLVIVEKSIQNVFVTESVYREPHRRSDDIRTLRVVTVCNSSPSCPGAAPHGGQLWIPPAFGCRPEYDNGLEEIVFGFEPWIIVVNLAMPFSIFYRMHAAASLFEVYCQS</sequence>
<organism evidence="12 13">
    <name type="scientific">Echinops telfairi</name>
    <name type="common">Lesser hedgehog tenrec</name>
    <dbReference type="NCBI Taxonomy" id="9371"/>
    <lineage>
        <taxon>Eukaryota</taxon>
        <taxon>Metazoa</taxon>
        <taxon>Chordata</taxon>
        <taxon>Craniata</taxon>
        <taxon>Vertebrata</taxon>
        <taxon>Euteleostomi</taxon>
        <taxon>Mammalia</taxon>
        <taxon>Eutheria</taxon>
        <taxon>Afrotheria</taxon>
        <taxon>Tenrecidae</taxon>
        <taxon>Tenrecinae</taxon>
        <taxon>Echinops</taxon>
    </lineage>
</organism>
<keyword evidence="8" id="KW-0406">Ion transport</keyword>
<keyword evidence="4" id="KW-1003">Cell membrane</keyword>
<evidence type="ECO:0000256" key="6">
    <source>
        <dbReference type="ARBA" id="ARBA00022781"/>
    </source>
</evidence>
<dbReference type="GeneID" id="101654242"/>
<feature type="transmembrane region" description="Helical" evidence="11">
    <location>
        <begin position="234"/>
        <end position="260"/>
    </location>
</feature>
<feature type="transmembrane region" description="Helical" evidence="11">
    <location>
        <begin position="317"/>
        <end position="337"/>
    </location>
</feature>
<evidence type="ECO:0000313" key="12">
    <source>
        <dbReference type="Proteomes" id="UP000694863"/>
    </source>
</evidence>
<keyword evidence="3" id="KW-0813">Transport</keyword>
<keyword evidence="10" id="KW-0407">Ion channel</keyword>
<dbReference type="Proteomes" id="UP000694863">
    <property type="component" value="Unplaced"/>
</dbReference>
<dbReference type="PANTHER" id="PTHR21522:SF19">
    <property type="entry name" value="PROTON CHANNEL OTOP1"/>
    <property type="match status" value="1"/>
</dbReference>
<keyword evidence="12" id="KW-1185">Reference proteome</keyword>
<dbReference type="RefSeq" id="XP_004715194.1">
    <property type="nucleotide sequence ID" value="XM_004715137.1"/>
</dbReference>
<comment type="subcellular location">
    <subcellularLocation>
        <location evidence="1">Cell membrane</location>
        <topology evidence="1">Multi-pass membrane protein</topology>
    </subcellularLocation>
</comment>
<evidence type="ECO:0000256" key="8">
    <source>
        <dbReference type="ARBA" id="ARBA00023065"/>
    </source>
</evidence>
<evidence type="ECO:0000256" key="3">
    <source>
        <dbReference type="ARBA" id="ARBA00022448"/>
    </source>
</evidence>
<feature type="transmembrane region" description="Helical" evidence="11">
    <location>
        <begin position="92"/>
        <end position="109"/>
    </location>
</feature>
<dbReference type="PANTHER" id="PTHR21522">
    <property type="entry name" value="PROTON CHANNEL OTOP"/>
    <property type="match status" value="1"/>
</dbReference>
<keyword evidence="7 11" id="KW-1133">Transmembrane helix</keyword>
<evidence type="ECO:0000256" key="2">
    <source>
        <dbReference type="ARBA" id="ARBA00006513"/>
    </source>
</evidence>
<evidence type="ECO:0000256" key="7">
    <source>
        <dbReference type="ARBA" id="ARBA00022989"/>
    </source>
</evidence>
<feature type="transmembrane region" description="Helical" evidence="11">
    <location>
        <begin position="56"/>
        <end position="80"/>
    </location>
</feature>
<feature type="transmembrane region" description="Helical" evidence="11">
    <location>
        <begin position="121"/>
        <end position="139"/>
    </location>
</feature>
<evidence type="ECO:0000256" key="9">
    <source>
        <dbReference type="ARBA" id="ARBA00023136"/>
    </source>
</evidence>
<evidence type="ECO:0000256" key="4">
    <source>
        <dbReference type="ARBA" id="ARBA00022475"/>
    </source>
</evidence>
<dbReference type="Pfam" id="PF03189">
    <property type="entry name" value="Otopetrin"/>
    <property type="match status" value="2"/>
</dbReference>
<dbReference type="InterPro" id="IPR004878">
    <property type="entry name" value="Otopetrin"/>
</dbReference>
<keyword evidence="5 11" id="KW-0812">Transmembrane</keyword>
<name>A0ABM0J5E2_ECHTE</name>
<evidence type="ECO:0000256" key="11">
    <source>
        <dbReference type="SAM" id="Phobius"/>
    </source>
</evidence>
<evidence type="ECO:0000256" key="1">
    <source>
        <dbReference type="ARBA" id="ARBA00004651"/>
    </source>
</evidence>
<feature type="transmembrane region" description="Helical" evidence="11">
    <location>
        <begin position="14"/>
        <end position="35"/>
    </location>
</feature>
<evidence type="ECO:0000313" key="13">
    <source>
        <dbReference type="RefSeq" id="XP_004715194.1"/>
    </source>
</evidence>
<feature type="non-terminal residue" evidence="13">
    <location>
        <position position="1"/>
    </location>
</feature>
<comment type="similarity">
    <text evidence="2">Belongs to the otopetrin family.</text>
</comment>
<keyword evidence="9 11" id="KW-0472">Membrane</keyword>